<gene>
    <name evidence="1" type="ORF">ACEZDB_37230</name>
</gene>
<protein>
    <recommendedName>
        <fullName evidence="3">6-phosphogluconate dehydrogenase NADP-binding domain-containing protein</fullName>
    </recommendedName>
</protein>
<dbReference type="Gene3D" id="3.40.50.720">
    <property type="entry name" value="NAD(P)-binding Rossmann-like Domain"/>
    <property type="match status" value="1"/>
</dbReference>
<accession>A0ABV6XDF2</accession>
<comment type="caution">
    <text evidence="1">The sequence shown here is derived from an EMBL/GenBank/DDBJ whole genome shotgun (WGS) entry which is preliminary data.</text>
</comment>
<reference evidence="1 2" key="1">
    <citation type="submission" date="2024-09" db="EMBL/GenBank/DDBJ databases">
        <authorList>
            <person name="Lee S.D."/>
        </authorList>
    </citation>
    <scope>NUCLEOTIDE SEQUENCE [LARGE SCALE GENOMIC DNA]</scope>
    <source>
        <strain evidence="1 2">N1-3</strain>
    </source>
</reference>
<sequence>MTATGTATVVGQDPVVGYIGLGDQGPPMATAAAEAGFALQAWARCPASLDGLSGVPHVRRPGWWRC</sequence>
<organism evidence="1 2">
    <name type="scientific">Streptacidiphilus alkalitolerans</name>
    <dbReference type="NCBI Taxonomy" id="3342712"/>
    <lineage>
        <taxon>Bacteria</taxon>
        <taxon>Bacillati</taxon>
        <taxon>Actinomycetota</taxon>
        <taxon>Actinomycetes</taxon>
        <taxon>Kitasatosporales</taxon>
        <taxon>Streptomycetaceae</taxon>
        <taxon>Streptacidiphilus</taxon>
    </lineage>
</organism>
<dbReference type="SUPFAM" id="SSF51735">
    <property type="entry name" value="NAD(P)-binding Rossmann-fold domains"/>
    <property type="match status" value="1"/>
</dbReference>
<dbReference type="EMBL" id="JBHEZY010000028">
    <property type="protein sequence ID" value="MFC1436293.1"/>
    <property type="molecule type" value="Genomic_DNA"/>
</dbReference>
<evidence type="ECO:0000313" key="1">
    <source>
        <dbReference type="EMBL" id="MFC1436293.1"/>
    </source>
</evidence>
<name>A0ABV6XDF2_9ACTN</name>
<dbReference type="InterPro" id="IPR036291">
    <property type="entry name" value="NAD(P)-bd_dom_sf"/>
</dbReference>
<proteinExistence type="predicted"/>
<evidence type="ECO:0008006" key="3">
    <source>
        <dbReference type="Google" id="ProtNLM"/>
    </source>
</evidence>
<dbReference type="Proteomes" id="UP001592530">
    <property type="component" value="Unassembled WGS sequence"/>
</dbReference>
<dbReference type="RefSeq" id="WP_380559874.1">
    <property type="nucleotide sequence ID" value="NZ_JBHEZY010000028.1"/>
</dbReference>
<evidence type="ECO:0000313" key="2">
    <source>
        <dbReference type="Proteomes" id="UP001592530"/>
    </source>
</evidence>